<proteinExistence type="predicted"/>
<gene>
    <name evidence="1" type="ORF">CNEO_41214</name>
</gene>
<dbReference type="RefSeq" id="WP_247607870.1">
    <property type="nucleotide sequence ID" value="NZ_CAKJVE010000004.1"/>
</dbReference>
<name>A0AA86JYF7_9CLOT</name>
<dbReference type="InterPro" id="IPR052930">
    <property type="entry name" value="TA_antitoxin_MntA"/>
</dbReference>
<evidence type="ECO:0000313" key="2">
    <source>
        <dbReference type="Proteomes" id="UP000789738"/>
    </source>
</evidence>
<dbReference type="Pfam" id="PF18765">
    <property type="entry name" value="Polbeta"/>
    <property type="match status" value="1"/>
</dbReference>
<reference evidence="1" key="1">
    <citation type="submission" date="2021-10" db="EMBL/GenBank/DDBJ databases">
        <authorList>
            <person name="Mesa V."/>
        </authorList>
    </citation>
    <scope>NUCLEOTIDE SEQUENCE</scope>
    <source>
        <strain evidence="1">CC3_PB</strain>
    </source>
</reference>
<dbReference type="EMBL" id="CAKJVE010000004">
    <property type="protein sequence ID" value="CAG9704388.1"/>
    <property type="molecule type" value="Genomic_DNA"/>
</dbReference>
<sequence>MLNEDENIKKNENFTILEITHGNRHMKEVYNQIIDFAKEFQVSRVVLFGSRARGDNREKSDIDIAVYGCNDFDSLKIKLDEELWSLLHIDVINMNSQYISEELIEEIKKDGIVLYEKV</sequence>
<comment type="caution">
    <text evidence="1">The sequence shown here is derived from an EMBL/GenBank/DDBJ whole genome shotgun (WGS) entry which is preliminary data.</text>
</comment>
<dbReference type="PANTHER" id="PTHR43852">
    <property type="entry name" value="NUCLEOTIDYLTRANSFERASE"/>
    <property type="match status" value="1"/>
</dbReference>
<dbReference type="InterPro" id="IPR043519">
    <property type="entry name" value="NT_sf"/>
</dbReference>
<organism evidence="1 2">
    <name type="scientific">Clostridium neonatale</name>
    <dbReference type="NCBI Taxonomy" id="137838"/>
    <lineage>
        <taxon>Bacteria</taxon>
        <taxon>Bacillati</taxon>
        <taxon>Bacillota</taxon>
        <taxon>Clostridia</taxon>
        <taxon>Eubacteriales</taxon>
        <taxon>Clostridiaceae</taxon>
        <taxon>Clostridium</taxon>
    </lineage>
</organism>
<dbReference type="Proteomes" id="UP000789738">
    <property type="component" value="Unassembled WGS sequence"/>
</dbReference>
<dbReference type="EC" id="2.7.7.-" evidence="1"/>
<dbReference type="GO" id="GO:0016779">
    <property type="term" value="F:nucleotidyltransferase activity"/>
    <property type="evidence" value="ECO:0007669"/>
    <property type="project" value="UniProtKB-KW"/>
</dbReference>
<protein>
    <submittedName>
        <fullName evidence="1">Nucleotidyltransferase</fullName>
        <ecNumber evidence="1">2.7.7.-</ecNumber>
    </submittedName>
</protein>
<dbReference type="InterPro" id="IPR041633">
    <property type="entry name" value="Polbeta"/>
</dbReference>
<dbReference type="AlphaFoldDB" id="A0AA86JYF7"/>
<dbReference type="Gene3D" id="3.30.460.10">
    <property type="entry name" value="Beta Polymerase, domain 2"/>
    <property type="match status" value="1"/>
</dbReference>
<keyword evidence="1" id="KW-0548">Nucleotidyltransferase</keyword>
<dbReference type="CDD" id="cd05403">
    <property type="entry name" value="NT_KNTase_like"/>
    <property type="match status" value="1"/>
</dbReference>
<evidence type="ECO:0000313" key="1">
    <source>
        <dbReference type="EMBL" id="CAG9704388.1"/>
    </source>
</evidence>
<dbReference type="SUPFAM" id="SSF81301">
    <property type="entry name" value="Nucleotidyltransferase"/>
    <property type="match status" value="1"/>
</dbReference>
<dbReference type="PANTHER" id="PTHR43852:SF3">
    <property type="entry name" value="NUCLEOTIDYLTRANSFERASE"/>
    <property type="match status" value="1"/>
</dbReference>
<accession>A0AA86JYF7</accession>
<keyword evidence="1" id="KW-0808">Transferase</keyword>